<dbReference type="Pfam" id="PF01841">
    <property type="entry name" value="Transglut_core"/>
    <property type="match status" value="1"/>
</dbReference>
<dbReference type="EMBL" id="JAUCGR010000002">
    <property type="protein sequence ID" value="MDM7831559.1"/>
    <property type="molecule type" value="Genomic_DNA"/>
</dbReference>
<dbReference type="SMART" id="SM00460">
    <property type="entry name" value="TGc"/>
    <property type="match status" value="1"/>
</dbReference>
<dbReference type="Proteomes" id="UP001321453">
    <property type="component" value="Unassembled WGS sequence"/>
</dbReference>
<dbReference type="PANTHER" id="PTHR33490">
    <property type="entry name" value="BLR5614 PROTEIN-RELATED"/>
    <property type="match status" value="1"/>
</dbReference>
<dbReference type="Pfam" id="PF08379">
    <property type="entry name" value="Bact_transglu_N"/>
    <property type="match status" value="1"/>
</dbReference>
<dbReference type="SUPFAM" id="SSF54001">
    <property type="entry name" value="Cysteine proteinases"/>
    <property type="match status" value="1"/>
</dbReference>
<dbReference type="InterPro" id="IPR038765">
    <property type="entry name" value="Papain-like_cys_pep_sf"/>
</dbReference>
<reference evidence="2 3" key="1">
    <citation type="submission" date="2023-06" db="EMBL/GenBank/DDBJ databases">
        <title>Cellulomonas sp. MW9 Whole genome sequence.</title>
        <authorList>
            <person name="Park S."/>
        </authorList>
    </citation>
    <scope>NUCLEOTIDE SEQUENCE [LARGE SCALE GENOMIC DNA]</scope>
    <source>
        <strain evidence="2 3">MW9</strain>
    </source>
</reference>
<comment type="caution">
    <text evidence="2">The sequence shown here is derived from an EMBL/GenBank/DDBJ whole genome shotgun (WGS) entry which is preliminary data.</text>
</comment>
<evidence type="ECO:0000313" key="2">
    <source>
        <dbReference type="EMBL" id="MDM7831559.1"/>
    </source>
</evidence>
<dbReference type="InterPro" id="IPR013589">
    <property type="entry name" value="Bac_transglu_N"/>
</dbReference>
<evidence type="ECO:0000313" key="3">
    <source>
        <dbReference type="Proteomes" id="UP001321453"/>
    </source>
</evidence>
<dbReference type="RefSeq" id="WP_289446915.1">
    <property type="nucleotide sequence ID" value="NZ_JAUCGR010000002.1"/>
</dbReference>
<dbReference type="PANTHER" id="PTHR33490:SF6">
    <property type="entry name" value="SLL1049 PROTEIN"/>
    <property type="match status" value="1"/>
</dbReference>
<dbReference type="Gene3D" id="3.10.620.30">
    <property type="match status" value="1"/>
</dbReference>
<accession>A0ABT7S9F3</accession>
<gene>
    <name evidence="2" type="ORF">QRT05_09465</name>
</gene>
<dbReference type="InterPro" id="IPR002931">
    <property type="entry name" value="Transglutaminase-like"/>
</dbReference>
<sequence length="279" mass="30089">MSRLRVTHTSTFRYSGPVQASYNEARMTPLSEAGQTVIDSRLTIEPHTWTYDYRDYWGTAVTAFEALVPHESLVIVAEHLVEVGDRPPVRNPATWAMLRSPDVQDRLAEFLSDTPTTAAPDEVAALAAAAAGALDPDAAALAVCLALRDELEYIPGVTSVHTPAAEAWAARAGVCQDVAHLAVGALRSLGIPARYVSGYLHPVRGDEIGETVSGESHAWVEWWAGDWVPFDPTNRIPAGSHHVVLARGRSYDDVAPLRGIYAGTGTQELAVTVEITREG</sequence>
<keyword evidence="3" id="KW-1185">Reference proteome</keyword>
<feature type="domain" description="Transglutaminase-like" evidence="1">
    <location>
        <begin position="167"/>
        <end position="234"/>
    </location>
</feature>
<organism evidence="2 3">
    <name type="scientific">Cellulomonas edaphi</name>
    <dbReference type="NCBI Taxonomy" id="3053468"/>
    <lineage>
        <taxon>Bacteria</taxon>
        <taxon>Bacillati</taxon>
        <taxon>Actinomycetota</taxon>
        <taxon>Actinomycetes</taxon>
        <taxon>Micrococcales</taxon>
        <taxon>Cellulomonadaceae</taxon>
        <taxon>Cellulomonas</taxon>
    </lineage>
</organism>
<proteinExistence type="predicted"/>
<evidence type="ECO:0000259" key="1">
    <source>
        <dbReference type="SMART" id="SM00460"/>
    </source>
</evidence>
<name>A0ABT7S9F3_9CELL</name>
<protein>
    <submittedName>
        <fullName evidence="2">Transglutaminase family protein</fullName>
    </submittedName>
</protein>